<keyword evidence="7" id="KW-0407">Ion channel</keyword>
<feature type="repeat" description="ANK" evidence="8">
    <location>
        <begin position="309"/>
        <end position="341"/>
    </location>
</feature>
<dbReference type="InterPro" id="IPR002110">
    <property type="entry name" value="Ankyrin_rpt"/>
</dbReference>
<feature type="repeat" description="ANK" evidence="8">
    <location>
        <begin position="276"/>
        <end position="308"/>
    </location>
</feature>
<evidence type="ECO:0000256" key="4">
    <source>
        <dbReference type="ARBA" id="ARBA00023043"/>
    </source>
</evidence>
<evidence type="ECO:0000256" key="1">
    <source>
        <dbReference type="ARBA" id="ARBA00022448"/>
    </source>
</evidence>
<reference evidence="12" key="1">
    <citation type="submission" date="2022-11" db="UniProtKB">
        <authorList>
            <consortium name="WormBaseParasite"/>
        </authorList>
    </citation>
    <scope>IDENTIFICATION</scope>
</reference>
<feature type="repeat" description="ANK" evidence="8">
    <location>
        <begin position="243"/>
        <end position="275"/>
    </location>
</feature>
<evidence type="ECO:0000256" key="8">
    <source>
        <dbReference type="PROSITE-ProRule" id="PRU00023"/>
    </source>
</evidence>
<evidence type="ECO:0000256" key="7">
    <source>
        <dbReference type="ARBA" id="ARBA00023303"/>
    </source>
</evidence>
<dbReference type="GO" id="GO:0034220">
    <property type="term" value="P:monoatomic ion transmembrane transport"/>
    <property type="evidence" value="ECO:0007669"/>
    <property type="project" value="UniProtKB-KW"/>
</dbReference>
<dbReference type="InterPro" id="IPR052076">
    <property type="entry name" value="TRP_cation_channel"/>
</dbReference>
<keyword evidence="2" id="KW-0716">Sensory transduction</keyword>
<keyword evidence="6" id="KW-0325">Glycoprotein</keyword>
<feature type="repeat" description="ANK" evidence="8">
    <location>
        <begin position="152"/>
        <end position="184"/>
    </location>
</feature>
<keyword evidence="1" id="KW-0813">Transport</keyword>
<evidence type="ECO:0000256" key="3">
    <source>
        <dbReference type="ARBA" id="ARBA00022737"/>
    </source>
</evidence>
<dbReference type="Pfam" id="PF12796">
    <property type="entry name" value="Ank_2"/>
    <property type="match status" value="4"/>
</dbReference>
<evidence type="ECO:0000313" key="11">
    <source>
        <dbReference type="Proteomes" id="UP000887572"/>
    </source>
</evidence>
<dbReference type="Proteomes" id="UP000887572">
    <property type="component" value="Unplaced"/>
</dbReference>
<sequence>MSIPTKSTNGGDITADQEGLGPTLTNSDVSEELRLLRARIAQLERQQTMNSPTSSDGFYLVSKDEIEPNNNDKESMAYPEKEQATFELENKMEEYHNKQQELTEKQNVGHGIDVSESARDSADLLYASIIGKENDVRFLLSKGTRVDRTTDEGFSPLFLAAGEGHLDVCKLLIANGAYTNQKTDDGFTPWLIACGKGHLDIVKLFVENGQDIEAAGSIGCTAILEKKTKLLHGAASEKYNQENGCTGLVCASRAGKLDVVRFLLSKGARVDRTTEKGFSPLFLAANRGHLDVCRELVANGAKVNQAANVGATPWFEACMQGHLDIVKFFVENGQNIEVAGIIGYSTLLKTKEKNFLYAASAKYKQKYGCTGLMYASVNGRVDVVRFLLSIGASVDRTNKHGVTALLWATSSGHLDVCRALVANGAKVNQEKTDDGLSPWLEACALGHLDIVKLFVENGQDIEVANNKGLTGLMYASVKGRVDVVRFLLLKGASTARTDADGKTSRDKAIAKGRVEVVGLLTESANGN</sequence>
<dbReference type="Pfam" id="PF00023">
    <property type="entry name" value="Ank"/>
    <property type="match status" value="1"/>
</dbReference>
<keyword evidence="3" id="KW-0677">Repeat</keyword>
<dbReference type="GO" id="GO:0022857">
    <property type="term" value="F:transmembrane transporter activity"/>
    <property type="evidence" value="ECO:0007669"/>
    <property type="project" value="TreeGrafter"/>
</dbReference>
<dbReference type="PROSITE" id="PS50088">
    <property type="entry name" value="ANK_REPEAT"/>
    <property type="match status" value="9"/>
</dbReference>
<dbReference type="GO" id="GO:1902495">
    <property type="term" value="C:transmembrane transporter complex"/>
    <property type="evidence" value="ECO:0007669"/>
    <property type="project" value="TreeGrafter"/>
</dbReference>
<name>A0A914HV40_GLORO</name>
<dbReference type="WBParaSite" id="Gr19_v10_g4262.t1">
    <property type="protein sequence ID" value="Gr19_v10_g4262.t1"/>
    <property type="gene ID" value="Gr19_v10_g4262"/>
</dbReference>
<feature type="repeat" description="ANK" evidence="8">
    <location>
        <begin position="185"/>
        <end position="217"/>
    </location>
</feature>
<feature type="region of interest" description="Disordered" evidence="10">
    <location>
        <begin position="1"/>
        <end position="29"/>
    </location>
</feature>
<feature type="coiled-coil region" evidence="9">
    <location>
        <begin position="81"/>
        <end position="108"/>
    </location>
</feature>
<feature type="repeat" description="ANK" evidence="8">
    <location>
        <begin position="434"/>
        <end position="466"/>
    </location>
</feature>
<feature type="repeat" description="ANK" evidence="8">
    <location>
        <begin position="367"/>
        <end position="399"/>
    </location>
</feature>
<keyword evidence="9" id="KW-0175">Coiled coil</keyword>
<dbReference type="InterPro" id="IPR036770">
    <property type="entry name" value="Ankyrin_rpt-contain_sf"/>
</dbReference>
<evidence type="ECO:0000256" key="9">
    <source>
        <dbReference type="SAM" id="Coils"/>
    </source>
</evidence>
<feature type="repeat" description="ANK" evidence="8">
    <location>
        <begin position="400"/>
        <end position="432"/>
    </location>
</feature>
<evidence type="ECO:0000256" key="6">
    <source>
        <dbReference type="ARBA" id="ARBA00023180"/>
    </source>
</evidence>
<dbReference type="SUPFAM" id="SSF48403">
    <property type="entry name" value="Ankyrin repeat"/>
    <property type="match status" value="2"/>
</dbReference>
<dbReference type="PROSITE" id="PS50297">
    <property type="entry name" value="ANK_REP_REGION"/>
    <property type="match status" value="8"/>
</dbReference>
<protein>
    <submittedName>
        <fullName evidence="12">ANK_REP_REGION domain-containing protein</fullName>
    </submittedName>
</protein>
<organism evidence="11 12">
    <name type="scientific">Globodera rostochiensis</name>
    <name type="common">Golden nematode worm</name>
    <name type="synonym">Heterodera rostochiensis</name>
    <dbReference type="NCBI Taxonomy" id="31243"/>
    <lineage>
        <taxon>Eukaryota</taxon>
        <taxon>Metazoa</taxon>
        <taxon>Ecdysozoa</taxon>
        <taxon>Nematoda</taxon>
        <taxon>Chromadorea</taxon>
        <taxon>Rhabditida</taxon>
        <taxon>Tylenchina</taxon>
        <taxon>Tylenchomorpha</taxon>
        <taxon>Tylenchoidea</taxon>
        <taxon>Heteroderidae</taxon>
        <taxon>Heteroderinae</taxon>
        <taxon>Globodera</taxon>
    </lineage>
</organism>
<evidence type="ECO:0000256" key="10">
    <source>
        <dbReference type="SAM" id="MobiDB-lite"/>
    </source>
</evidence>
<dbReference type="PANTHER" id="PTHR47143:SF1">
    <property type="entry name" value="ION_TRANS DOMAIN-CONTAINING PROTEIN"/>
    <property type="match status" value="1"/>
</dbReference>
<keyword evidence="5" id="KW-0406">Ion transport</keyword>
<evidence type="ECO:0000256" key="2">
    <source>
        <dbReference type="ARBA" id="ARBA00022606"/>
    </source>
</evidence>
<dbReference type="PANTHER" id="PTHR47143">
    <property type="entry name" value="TRANSIENT RECEPTOR POTENTIAL CATION CHANNEL PROTEIN PAINLESS"/>
    <property type="match status" value="1"/>
</dbReference>
<accession>A0A914HV40</accession>
<evidence type="ECO:0000313" key="12">
    <source>
        <dbReference type="WBParaSite" id="Gr19_v10_g4262.t1"/>
    </source>
</evidence>
<dbReference type="SMART" id="SM00248">
    <property type="entry name" value="ANK"/>
    <property type="match status" value="9"/>
</dbReference>
<dbReference type="Gene3D" id="1.25.40.20">
    <property type="entry name" value="Ankyrin repeat-containing domain"/>
    <property type="match status" value="4"/>
</dbReference>
<dbReference type="AlphaFoldDB" id="A0A914HV40"/>
<keyword evidence="4 8" id="KW-0040">ANK repeat</keyword>
<feature type="compositionally biased region" description="Polar residues" evidence="10">
    <location>
        <begin position="1"/>
        <end position="11"/>
    </location>
</feature>
<feature type="repeat" description="ANK" evidence="8">
    <location>
        <begin position="467"/>
        <end position="499"/>
    </location>
</feature>
<evidence type="ECO:0000256" key="5">
    <source>
        <dbReference type="ARBA" id="ARBA00023065"/>
    </source>
</evidence>
<keyword evidence="11" id="KW-1185">Reference proteome</keyword>
<proteinExistence type="predicted"/>